<reference evidence="9" key="1">
    <citation type="submission" date="2022-10" db="EMBL/GenBank/DDBJ databases">
        <title>Genome assembly of Pristionchus species.</title>
        <authorList>
            <person name="Yoshida K."/>
            <person name="Sommer R.J."/>
        </authorList>
    </citation>
    <scope>NUCLEOTIDE SEQUENCE [LARGE SCALE GENOMIC DNA]</scope>
    <source>
        <strain evidence="9">RS5460</strain>
    </source>
</reference>
<comment type="catalytic activity">
    <reaction evidence="5">
        <text>octanoate + ATP + CoA = octanoyl-CoA + AMP + diphosphate</text>
        <dbReference type="Rhea" id="RHEA:33631"/>
        <dbReference type="ChEBI" id="CHEBI:25646"/>
        <dbReference type="ChEBI" id="CHEBI:30616"/>
        <dbReference type="ChEBI" id="CHEBI:33019"/>
        <dbReference type="ChEBI" id="CHEBI:57287"/>
        <dbReference type="ChEBI" id="CHEBI:57386"/>
        <dbReference type="ChEBI" id="CHEBI:456215"/>
    </reaction>
</comment>
<dbReference type="EMBL" id="BTRK01000006">
    <property type="protein sequence ID" value="GMR60021.1"/>
    <property type="molecule type" value="Genomic_DNA"/>
</dbReference>
<evidence type="ECO:0000256" key="6">
    <source>
        <dbReference type="ARBA" id="ARBA00048277"/>
    </source>
</evidence>
<protein>
    <recommendedName>
        <fullName evidence="4">Medium-chain acyl-CoA ligase ACSF2, mitochondrial</fullName>
    </recommendedName>
</protein>
<feature type="domain" description="AMP-dependent synthetase/ligase" evidence="7">
    <location>
        <begin position="1"/>
        <end position="119"/>
    </location>
</feature>
<dbReference type="InterPro" id="IPR000873">
    <property type="entry name" value="AMP-dep_synth/lig_dom"/>
</dbReference>
<keyword evidence="2" id="KW-0436">Ligase</keyword>
<dbReference type="PANTHER" id="PTHR43201:SF5">
    <property type="entry name" value="MEDIUM-CHAIN ACYL-COA LIGASE ACSF2, MITOCHONDRIAL"/>
    <property type="match status" value="1"/>
</dbReference>
<dbReference type="GO" id="GO:0031956">
    <property type="term" value="F:medium-chain fatty acid-CoA ligase activity"/>
    <property type="evidence" value="ECO:0007669"/>
    <property type="project" value="UniProtKB-EC"/>
</dbReference>
<dbReference type="AlphaFoldDB" id="A0AAN5DAP2"/>
<dbReference type="GO" id="GO:0006631">
    <property type="term" value="P:fatty acid metabolic process"/>
    <property type="evidence" value="ECO:0007669"/>
    <property type="project" value="TreeGrafter"/>
</dbReference>
<comment type="similarity">
    <text evidence="1">Belongs to the ATP-dependent AMP-binding enzyme family.</text>
</comment>
<evidence type="ECO:0000256" key="4">
    <source>
        <dbReference type="ARBA" id="ARBA00039638"/>
    </source>
</evidence>
<organism evidence="8 9">
    <name type="scientific">Pristionchus mayeri</name>
    <dbReference type="NCBI Taxonomy" id="1317129"/>
    <lineage>
        <taxon>Eukaryota</taxon>
        <taxon>Metazoa</taxon>
        <taxon>Ecdysozoa</taxon>
        <taxon>Nematoda</taxon>
        <taxon>Chromadorea</taxon>
        <taxon>Rhabditida</taxon>
        <taxon>Rhabditina</taxon>
        <taxon>Diplogasteromorpha</taxon>
        <taxon>Diplogasteroidea</taxon>
        <taxon>Neodiplogasteridae</taxon>
        <taxon>Pristionchus</taxon>
    </lineage>
</organism>
<proteinExistence type="inferred from homology"/>
<dbReference type="Gene3D" id="2.30.38.10">
    <property type="entry name" value="Luciferase, Domain 3"/>
    <property type="match status" value="1"/>
</dbReference>
<dbReference type="Gene3D" id="3.40.50.980">
    <property type="match status" value="1"/>
</dbReference>
<evidence type="ECO:0000313" key="8">
    <source>
        <dbReference type="EMBL" id="GMR60021.1"/>
    </source>
</evidence>
<evidence type="ECO:0000256" key="2">
    <source>
        <dbReference type="ARBA" id="ARBA00022598"/>
    </source>
</evidence>
<evidence type="ECO:0000256" key="5">
    <source>
        <dbReference type="ARBA" id="ARBA00047319"/>
    </source>
</evidence>
<dbReference type="Proteomes" id="UP001328107">
    <property type="component" value="Unassembled WGS sequence"/>
</dbReference>
<evidence type="ECO:0000256" key="3">
    <source>
        <dbReference type="ARBA" id="ARBA00037247"/>
    </source>
</evidence>
<dbReference type="PANTHER" id="PTHR43201">
    <property type="entry name" value="ACYL-COA SYNTHETASE"/>
    <property type="match status" value="1"/>
</dbReference>
<dbReference type="SUPFAM" id="SSF56801">
    <property type="entry name" value="Acetyl-CoA synthetase-like"/>
    <property type="match status" value="1"/>
</dbReference>
<gene>
    <name evidence="8" type="ORF">PMAYCL1PPCAC_30216</name>
</gene>
<comment type="function">
    <text evidence="3">Acyl-CoA synthases catalyze the initial reaction in fatty acid metabolism, by forming a thioester with CoA. Has some preference toward medium-chain substrates. Plays a role in adipocyte differentiation.</text>
</comment>
<comment type="catalytic activity">
    <reaction evidence="6">
        <text>a medium-chain fatty acid + ATP + CoA = a medium-chain fatty acyl-CoA + AMP + diphosphate</text>
        <dbReference type="Rhea" id="RHEA:48340"/>
        <dbReference type="ChEBI" id="CHEBI:30616"/>
        <dbReference type="ChEBI" id="CHEBI:33019"/>
        <dbReference type="ChEBI" id="CHEBI:57287"/>
        <dbReference type="ChEBI" id="CHEBI:59558"/>
        <dbReference type="ChEBI" id="CHEBI:90546"/>
        <dbReference type="ChEBI" id="CHEBI:456215"/>
        <dbReference type="EC" id="6.2.1.2"/>
    </reaction>
</comment>
<sequence length="169" mass="19408">PTMFIDILQHLEEIQKRELNLDSLNAGYIAGAPCPVALCDRLVNELGMRNLSVLYGSTEMSPVVTMSRLEHSPSERIKNVGYVMDHVELMVVDDEGQVVPRGTKGELLARGYCNMLGYYNDDERTKKGDDGRQMVPHGRYCVHLGRRRRQHRWPHQGYDNPWRGEHLPH</sequence>
<name>A0AAN5DAP2_9BILA</name>
<comment type="caution">
    <text evidence="8">The sequence shown here is derived from an EMBL/GenBank/DDBJ whole genome shotgun (WGS) entry which is preliminary data.</text>
</comment>
<feature type="non-terminal residue" evidence="8">
    <location>
        <position position="1"/>
    </location>
</feature>
<dbReference type="Pfam" id="PF00501">
    <property type="entry name" value="AMP-binding"/>
    <property type="match status" value="1"/>
</dbReference>
<evidence type="ECO:0000259" key="7">
    <source>
        <dbReference type="Pfam" id="PF00501"/>
    </source>
</evidence>
<accession>A0AAN5DAP2</accession>
<keyword evidence="9" id="KW-1185">Reference proteome</keyword>
<evidence type="ECO:0000256" key="1">
    <source>
        <dbReference type="ARBA" id="ARBA00006432"/>
    </source>
</evidence>
<evidence type="ECO:0000313" key="9">
    <source>
        <dbReference type="Proteomes" id="UP001328107"/>
    </source>
</evidence>